<accession>A0A2N1PLY2</accession>
<gene>
    <name evidence="1" type="ORF">CVV64_14545</name>
</gene>
<sequence length="171" mass="19948">MNHYTHLKDQIIAFFTKGYCISPDKIVIEPLKRDYERLGIDYVNKSLDLVGVDDDGDLLIAEIKNYRESKESVSSWWSWWKKHHQIHDRYSNEVNSCKGNIKGWIAAIDGQLKDYCIAYETDTGFLILEGYSFFDENVTKACELLENEIDIEFELTVSKNDIGFLEVTYNQ</sequence>
<protein>
    <submittedName>
        <fullName evidence="1">Uncharacterized protein</fullName>
    </submittedName>
</protein>
<proteinExistence type="predicted"/>
<organism evidence="1 2">
    <name type="scientific">Candidatus Wallbacteria bacterium HGW-Wallbacteria-1</name>
    <dbReference type="NCBI Taxonomy" id="2013854"/>
    <lineage>
        <taxon>Bacteria</taxon>
        <taxon>Candidatus Walliibacteriota</taxon>
    </lineage>
</organism>
<comment type="caution">
    <text evidence="1">The sequence shown here is derived from an EMBL/GenBank/DDBJ whole genome shotgun (WGS) entry which is preliminary data.</text>
</comment>
<reference evidence="1 2" key="1">
    <citation type="journal article" date="2017" name="ISME J.">
        <title>Potential for microbial H2 and metal transformations associated with novel bacteria and archaea in deep terrestrial subsurface sediments.</title>
        <authorList>
            <person name="Hernsdorf A.W."/>
            <person name="Amano Y."/>
            <person name="Miyakawa K."/>
            <person name="Ise K."/>
            <person name="Suzuki Y."/>
            <person name="Anantharaman K."/>
            <person name="Probst A."/>
            <person name="Burstein D."/>
            <person name="Thomas B.C."/>
            <person name="Banfield J.F."/>
        </authorList>
    </citation>
    <scope>NUCLEOTIDE SEQUENCE [LARGE SCALE GENOMIC DNA]</scope>
    <source>
        <strain evidence="1">HGW-Wallbacteria-1</strain>
    </source>
</reference>
<dbReference type="AlphaFoldDB" id="A0A2N1PLY2"/>
<dbReference type="EMBL" id="PGXC01000019">
    <property type="protein sequence ID" value="PKK89354.1"/>
    <property type="molecule type" value="Genomic_DNA"/>
</dbReference>
<evidence type="ECO:0000313" key="2">
    <source>
        <dbReference type="Proteomes" id="UP000233256"/>
    </source>
</evidence>
<evidence type="ECO:0000313" key="1">
    <source>
        <dbReference type="EMBL" id="PKK89354.1"/>
    </source>
</evidence>
<name>A0A2N1PLY2_9BACT</name>
<dbReference type="Proteomes" id="UP000233256">
    <property type="component" value="Unassembled WGS sequence"/>
</dbReference>